<dbReference type="InterPro" id="IPR051678">
    <property type="entry name" value="AGP_Transferase"/>
</dbReference>
<dbReference type="PANTHER" id="PTHR21310">
    <property type="entry name" value="AMINOGLYCOSIDE PHOSPHOTRANSFERASE-RELATED-RELATED"/>
    <property type="match status" value="1"/>
</dbReference>
<gene>
    <name evidence="2" type="ORF">KV203_06370</name>
</gene>
<feature type="domain" description="Aminoglycoside phosphotransferase" evidence="1">
    <location>
        <begin position="14"/>
        <end position="239"/>
    </location>
</feature>
<dbReference type="PANTHER" id="PTHR21310:SF40">
    <property type="entry name" value="AMINOGLYCOSIDE PHOSPHOTRANSFERASE DOMAIN-CONTAINING PROTEIN-RELATED"/>
    <property type="match status" value="1"/>
</dbReference>
<evidence type="ECO:0000313" key="2">
    <source>
        <dbReference type="EMBL" id="QXQ15719.1"/>
    </source>
</evidence>
<dbReference type="EMBL" id="CP079105">
    <property type="protein sequence ID" value="QXQ15719.1"/>
    <property type="molecule type" value="Genomic_DNA"/>
</dbReference>
<proteinExistence type="predicted"/>
<keyword evidence="3" id="KW-1185">Reference proteome</keyword>
<protein>
    <submittedName>
        <fullName evidence="2">Phosphotransferase family protein</fullName>
    </submittedName>
</protein>
<dbReference type="InterPro" id="IPR002575">
    <property type="entry name" value="Aminoglycoside_PTrfase"/>
</dbReference>
<evidence type="ECO:0000313" key="3">
    <source>
        <dbReference type="Proteomes" id="UP000887023"/>
    </source>
</evidence>
<dbReference type="CDD" id="cd05154">
    <property type="entry name" value="ACAD10_11_N-like"/>
    <property type="match status" value="1"/>
</dbReference>
<dbReference type="Pfam" id="PF01636">
    <property type="entry name" value="APH"/>
    <property type="match status" value="1"/>
</dbReference>
<dbReference type="InterPro" id="IPR041726">
    <property type="entry name" value="ACAD10_11_N"/>
</dbReference>
<name>A0ABX8SCV6_9ACTN</name>
<sequence>MDEHGLPSGEITDVTSIGGGTQNVMLRFTRGDRDYVLRRGPRHLRPRSNDVMLREARLLEALRTTDVPAPRLVAACTDPDVLGGAVFYLMEPIEGFSPAATLPSLHAADPQVRHAMGLSAVRAIALLGQVDHVAVGLDGYGKPAGFLDRQVPRWLGELESYSTNEGYPGPQIPGLVRVASWLTDNQPEQGRPGILHGDCHLANIMFRYDGPEVAALVDWEMSTIGDPLLDLGWQIATRPASGACSVLVPPLAAAGGLPSRDELVRHYREFSDRDLSAVDWYTVLACFKLGIVLEGTHARAFAGKAPKDVGDTLHTLTLALFDQAVSLI</sequence>
<reference evidence="2" key="1">
    <citation type="submission" date="2021-07" db="EMBL/GenBank/DDBJ databases">
        <title>Candidatus Kaistella beijingensis sp. nov. isolated from a municipal wastewater treatment plant is involved in sludge foaming.</title>
        <authorList>
            <person name="Song Y."/>
            <person name="Liu S.-J."/>
        </authorList>
    </citation>
    <scope>NUCLEOTIDE SEQUENCE</scope>
    <source>
        <strain evidence="2">DSM 43998</strain>
    </source>
</reference>
<dbReference type="Proteomes" id="UP000887023">
    <property type="component" value="Chromosome"/>
</dbReference>
<accession>A0ABX8SCV6</accession>
<evidence type="ECO:0000259" key="1">
    <source>
        <dbReference type="Pfam" id="PF01636"/>
    </source>
</evidence>
<organism evidence="2 3">
    <name type="scientific">Skermania pinensis</name>
    <dbReference type="NCBI Taxonomy" id="39122"/>
    <lineage>
        <taxon>Bacteria</taxon>
        <taxon>Bacillati</taxon>
        <taxon>Actinomycetota</taxon>
        <taxon>Actinomycetes</taxon>
        <taxon>Mycobacteriales</taxon>
        <taxon>Gordoniaceae</taxon>
        <taxon>Skermania</taxon>
    </lineage>
</organism>